<gene>
    <name evidence="2" type="ORF">Spa11_30750</name>
</gene>
<accession>A0A518KAQ6</accession>
<protein>
    <recommendedName>
        <fullName evidence="4">Tetratricopeptide repeat protein</fullName>
    </recommendedName>
</protein>
<dbReference type="Proteomes" id="UP000316426">
    <property type="component" value="Chromosome"/>
</dbReference>
<sequence precursor="true">MNFNRPHFSKAILVVAGLLVSTHAHAASVDEMLANGELAAAEKSLQESLDATPNDALALTQLGAVKFLGAVERLGQASYRFGTGDSLMRAMPFFRLPVPPNDEPQKVGYEDVREVLEQFVADLAEVEAILVKVGDRDVKWLVDIAALRMDFNADGKAEASESLGAAYRSMTRMRDEKAEEDAFVVGLDTADVYWLRGYCHVLCALGESLLAYDQQRMFDHTAQLVFPKSELKHDFLTHDTPGADERQQRSKRWQYQFADAIAMIHLVDWPLAEPERLKRAHGHLLLMVETSRDSWRSILAETDNDHEWIPGPEQQSVLPRGALSQEQIDAWQTFLDEAESLLEGEKLAPFWRESDQGVNLRRVFYEPTQLDLVLWVQGSAAAPYLEEGPKTEEETWMMLQRVFRGNFIGFAFWIN</sequence>
<organism evidence="2 3">
    <name type="scientific">Botrimarina mediterranea</name>
    <dbReference type="NCBI Taxonomy" id="2528022"/>
    <lineage>
        <taxon>Bacteria</taxon>
        <taxon>Pseudomonadati</taxon>
        <taxon>Planctomycetota</taxon>
        <taxon>Planctomycetia</taxon>
        <taxon>Pirellulales</taxon>
        <taxon>Lacipirellulaceae</taxon>
        <taxon>Botrimarina</taxon>
    </lineage>
</organism>
<name>A0A518KAQ6_9BACT</name>
<dbReference type="AlphaFoldDB" id="A0A518KAQ6"/>
<evidence type="ECO:0000313" key="2">
    <source>
        <dbReference type="EMBL" id="QDV74866.1"/>
    </source>
</evidence>
<dbReference type="EMBL" id="CP036349">
    <property type="protein sequence ID" value="QDV74866.1"/>
    <property type="molecule type" value="Genomic_DNA"/>
</dbReference>
<dbReference type="KEGG" id="bmei:Spa11_30750"/>
<evidence type="ECO:0008006" key="4">
    <source>
        <dbReference type="Google" id="ProtNLM"/>
    </source>
</evidence>
<feature type="signal peptide" evidence="1">
    <location>
        <begin position="1"/>
        <end position="26"/>
    </location>
</feature>
<keyword evidence="1" id="KW-0732">Signal</keyword>
<dbReference type="RefSeq" id="WP_197529420.1">
    <property type="nucleotide sequence ID" value="NZ_CP036349.1"/>
</dbReference>
<reference evidence="2 3" key="1">
    <citation type="submission" date="2019-02" db="EMBL/GenBank/DDBJ databases">
        <title>Deep-cultivation of Planctomycetes and their phenomic and genomic characterization uncovers novel biology.</title>
        <authorList>
            <person name="Wiegand S."/>
            <person name="Jogler M."/>
            <person name="Boedeker C."/>
            <person name="Pinto D."/>
            <person name="Vollmers J."/>
            <person name="Rivas-Marin E."/>
            <person name="Kohn T."/>
            <person name="Peeters S.H."/>
            <person name="Heuer A."/>
            <person name="Rast P."/>
            <person name="Oberbeckmann S."/>
            <person name="Bunk B."/>
            <person name="Jeske O."/>
            <person name="Meyerdierks A."/>
            <person name="Storesund J.E."/>
            <person name="Kallscheuer N."/>
            <person name="Luecker S."/>
            <person name="Lage O.M."/>
            <person name="Pohl T."/>
            <person name="Merkel B.J."/>
            <person name="Hornburger P."/>
            <person name="Mueller R.-W."/>
            <person name="Bruemmer F."/>
            <person name="Labrenz M."/>
            <person name="Spormann A.M."/>
            <person name="Op den Camp H."/>
            <person name="Overmann J."/>
            <person name="Amann R."/>
            <person name="Jetten M.S.M."/>
            <person name="Mascher T."/>
            <person name="Medema M.H."/>
            <person name="Devos D.P."/>
            <person name="Kaster A.-K."/>
            <person name="Ovreas L."/>
            <person name="Rohde M."/>
            <person name="Galperin M.Y."/>
            <person name="Jogler C."/>
        </authorList>
    </citation>
    <scope>NUCLEOTIDE SEQUENCE [LARGE SCALE GENOMIC DNA]</scope>
    <source>
        <strain evidence="2 3">Spa11</strain>
    </source>
</reference>
<keyword evidence="3" id="KW-1185">Reference proteome</keyword>
<feature type="chain" id="PRO_5022064098" description="Tetratricopeptide repeat protein" evidence="1">
    <location>
        <begin position="27"/>
        <end position="415"/>
    </location>
</feature>
<evidence type="ECO:0000313" key="3">
    <source>
        <dbReference type="Proteomes" id="UP000316426"/>
    </source>
</evidence>
<proteinExistence type="predicted"/>
<evidence type="ECO:0000256" key="1">
    <source>
        <dbReference type="SAM" id="SignalP"/>
    </source>
</evidence>